<comment type="caution">
    <text evidence="2">The sequence shown here is derived from an EMBL/GenBank/DDBJ whole genome shotgun (WGS) entry which is preliminary data.</text>
</comment>
<keyword evidence="3" id="KW-1185">Reference proteome</keyword>
<keyword evidence="1" id="KW-0472">Membrane</keyword>
<dbReference type="EMBL" id="MU842829">
    <property type="protein sequence ID" value="KAK2032555.1"/>
    <property type="molecule type" value="Genomic_DNA"/>
</dbReference>
<dbReference type="Proteomes" id="UP001232148">
    <property type="component" value="Unassembled WGS sequence"/>
</dbReference>
<gene>
    <name evidence="2" type="ORF">LX32DRAFT_179609</name>
</gene>
<keyword evidence="1" id="KW-0812">Transmembrane</keyword>
<evidence type="ECO:0000256" key="1">
    <source>
        <dbReference type="SAM" id="Phobius"/>
    </source>
</evidence>
<organism evidence="2 3">
    <name type="scientific">Colletotrichum zoysiae</name>
    <dbReference type="NCBI Taxonomy" id="1216348"/>
    <lineage>
        <taxon>Eukaryota</taxon>
        <taxon>Fungi</taxon>
        <taxon>Dikarya</taxon>
        <taxon>Ascomycota</taxon>
        <taxon>Pezizomycotina</taxon>
        <taxon>Sordariomycetes</taxon>
        <taxon>Hypocreomycetidae</taxon>
        <taxon>Glomerellales</taxon>
        <taxon>Glomerellaceae</taxon>
        <taxon>Colletotrichum</taxon>
        <taxon>Colletotrichum graminicola species complex</taxon>
    </lineage>
</organism>
<reference evidence="2" key="1">
    <citation type="submission" date="2021-06" db="EMBL/GenBank/DDBJ databases">
        <title>Comparative genomics, transcriptomics and evolutionary studies reveal genomic signatures of adaptation to plant cell wall in hemibiotrophic fungi.</title>
        <authorList>
            <consortium name="DOE Joint Genome Institute"/>
            <person name="Baroncelli R."/>
            <person name="Diaz J.F."/>
            <person name="Benocci T."/>
            <person name="Peng M."/>
            <person name="Battaglia E."/>
            <person name="Haridas S."/>
            <person name="Andreopoulos W."/>
            <person name="Labutti K."/>
            <person name="Pangilinan J."/>
            <person name="Floch G.L."/>
            <person name="Makela M.R."/>
            <person name="Henrissat B."/>
            <person name="Grigoriev I.V."/>
            <person name="Crouch J.A."/>
            <person name="De Vries R.P."/>
            <person name="Sukno S.A."/>
            <person name="Thon M.R."/>
        </authorList>
    </citation>
    <scope>NUCLEOTIDE SEQUENCE</scope>
    <source>
        <strain evidence="2">MAFF235873</strain>
    </source>
</reference>
<evidence type="ECO:0000313" key="3">
    <source>
        <dbReference type="Proteomes" id="UP001232148"/>
    </source>
</evidence>
<sequence>MPLALSRNRNRSAYNKTFLLLTIVLEAKVAQRSPWKGQAKRRASGARPFYIPLRCLARLVAVMLVGMPLAILYW</sequence>
<protein>
    <submittedName>
        <fullName evidence="2">Uncharacterized protein</fullName>
    </submittedName>
</protein>
<dbReference type="AlphaFoldDB" id="A0AAD9HNS7"/>
<accession>A0AAD9HNS7</accession>
<feature type="transmembrane region" description="Helical" evidence="1">
    <location>
        <begin position="56"/>
        <end position="73"/>
    </location>
</feature>
<name>A0AAD9HNS7_9PEZI</name>
<evidence type="ECO:0000313" key="2">
    <source>
        <dbReference type="EMBL" id="KAK2032555.1"/>
    </source>
</evidence>
<proteinExistence type="predicted"/>
<keyword evidence="1" id="KW-1133">Transmembrane helix</keyword>